<dbReference type="RefSeq" id="XP_039135104.1">
    <property type="nucleotide sequence ID" value="XM_039279170.1"/>
</dbReference>
<sequence>MASSSSRHGLKVLNQCSISPPKGSVPETSIPLSFFDLLWLQAGAVERLFFYKFSHSTSHFIDHFLPTMKASLSLTLQHLFLLASRVRSIPDSEHKFDYHFTEGEGSVPFILAESEADFDTLSGDQDREFKHLQPLIPSLVPLSVCDGTSSINFIKSWAATCSSAATTSIVAAPPFYDRTELHDSKLHSLFLRTLVEDGALIVIENSSTTVDEVIFSTFSLKAEHVDKLKKFVLDKNEEYHQPFHCSTFVIACAYVWTCLIKSTGWPHDKTAYMCFPADARGRLRPALPPGYFGNCLGGCMLQMKVAELVNYDGVRKAAEVIGSSIYKLNSGGVLREAENWPEIIKELALEEKVLSVAGSPKFRVYDTDFGWGKPVKVEITSIRNSLSMAMTESRGNTGGVEIGFAMPKVEMDQFRAHFIGGLELL</sequence>
<keyword evidence="1" id="KW-0808">Transferase</keyword>
<accession>A0AB40C9K1</accession>
<organism evidence="3 4">
    <name type="scientific">Dioscorea cayennensis subsp. rotundata</name>
    <name type="common">White Guinea yam</name>
    <name type="synonym">Dioscorea rotundata</name>
    <dbReference type="NCBI Taxonomy" id="55577"/>
    <lineage>
        <taxon>Eukaryota</taxon>
        <taxon>Viridiplantae</taxon>
        <taxon>Streptophyta</taxon>
        <taxon>Embryophyta</taxon>
        <taxon>Tracheophyta</taxon>
        <taxon>Spermatophyta</taxon>
        <taxon>Magnoliopsida</taxon>
        <taxon>Liliopsida</taxon>
        <taxon>Dioscoreales</taxon>
        <taxon>Dioscoreaceae</taxon>
        <taxon>Dioscorea</taxon>
    </lineage>
</organism>
<evidence type="ECO:0000256" key="1">
    <source>
        <dbReference type="ARBA" id="ARBA00022679"/>
    </source>
</evidence>
<gene>
    <name evidence="4" type="primary">LOC120272354</name>
</gene>
<evidence type="ECO:0000313" key="3">
    <source>
        <dbReference type="Proteomes" id="UP001515500"/>
    </source>
</evidence>
<protein>
    <submittedName>
        <fullName evidence="4">Malonyl-coenzyme A:anthocyanin 3-O-glucoside-6''-O-malonyltransferase-like</fullName>
    </submittedName>
</protein>
<dbReference type="Pfam" id="PF02458">
    <property type="entry name" value="Transferase"/>
    <property type="match status" value="1"/>
</dbReference>
<dbReference type="InterPro" id="IPR051504">
    <property type="entry name" value="Plant_metabolite_acyltrans"/>
</dbReference>
<evidence type="ECO:0000313" key="4">
    <source>
        <dbReference type="RefSeq" id="XP_039135104.1"/>
    </source>
</evidence>
<evidence type="ECO:0000256" key="2">
    <source>
        <dbReference type="ARBA" id="ARBA00023315"/>
    </source>
</evidence>
<proteinExistence type="predicted"/>
<dbReference type="Gene3D" id="3.30.559.10">
    <property type="entry name" value="Chloramphenicol acetyltransferase-like domain"/>
    <property type="match status" value="3"/>
</dbReference>
<dbReference type="GO" id="GO:0016747">
    <property type="term" value="F:acyltransferase activity, transferring groups other than amino-acyl groups"/>
    <property type="evidence" value="ECO:0007669"/>
    <property type="project" value="UniProtKB-ARBA"/>
</dbReference>
<dbReference type="GeneID" id="120272354"/>
<keyword evidence="2" id="KW-0012">Acyltransferase</keyword>
<dbReference type="InterPro" id="IPR023213">
    <property type="entry name" value="CAT-like_dom_sf"/>
</dbReference>
<reference evidence="4" key="1">
    <citation type="submission" date="2025-08" db="UniProtKB">
        <authorList>
            <consortium name="RefSeq"/>
        </authorList>
    </citation>
    <scope>IDENTIFICATION</scope>
</reference>
<dbReference type="Proteomes" id="UP001515500">
    <property type="component" value="Chromosome 11"/>
</dbReference>
<dbReference type="PANTHER" id="PTHR31625">
    <property type="match status" value="1"/>
</dbReference>
<keyword evidence="3" id="KW-1185">Reference proteome</keyword>
<dbReference type="AlphaFoldDB" id="A0AB40C9K1"/>
<name>A0AB40C9K1_DIOCR</name>